<dbReference type="InterPro" id="IPR038050">
    <property type="entry name" value="Neuro_actylchol_rec"/>
</dbReference>
<dbReference type="WBParaSite" id="PSAMB.scaffold2962size20367.g19762.t1">
    <property type="protein sequence ID" value="PSAMB.scaffold2962size20367.g19762.t1"/>
    <property type="gene ID" value="PSAMB.scaffold2962size20367.g19762"/>
</dbReference>
<feature type="domain" description="Neurotransmitter-gated ion-channel ligand-binding" evidence="3">
    <location>
        <begin position="28"/>
        <end position="82"/>
    </location>
</feature>
<dbReference type="AlphaFoldDB" id="A0A914W3A3"/>
<evidence type="ECO:0000313" key="6">
    <source>
        <dbReference type="WBParaSite" id="PSAMB.scaffold2962size20367.g19762.t1"/>
    </source>
</evidence>
<dbReference type="Gene3D" id="2.70.170.10">
    <property type="entry name" value="Neurotransmitter-gated ion-channel ligand-binding domain"/>
    <property type="match status" value="1"/>
</dbReference>
<comment type="subcellular location">
    <subcellularLocation>
        <location evidence="1">Membrane</location>
        <topology evidence="1">Multi-pass membrane protein</topology>
    </subcellularLocation>
</comment>
<evidence type="ECO:0000313" key="5">
    <source>
        <dbReference type="Proteomes" id="UP000887566"/>
    </source>
</evidence>
<evidence type="ECO:0000256" key="2">
    <source>
        <dbReference type="SAM" id="Phobius"/>
    </source>
</evidence>
<sequence>MFFGAFAVESSDVGARFGGYDERGETQEQKLLYHLLKHYERAVRPVRNASHTITVKLGLTLTNIFDMDEKNQVLTINVWLDQVLNFHHRGPFHKEIPYWIRWLILDKLRRFLCMKLPYTNFREAAQQPKQTNNSLMRRMSLKLTIDNLQDELLHEMGLERRMSYCESRLTRSGQGNCVGRETTFANMGEPETIALSRTARPTSAGSSWARSQLHEEVLKTLQVLISRQELDDECEEIANEWRQVAQVIDRLLFWVFLLATVVITLVLLIIIPLVMHAMETNDLDERLFGLH</sequence>
<reference evidence="6" key="1">
    <citation type="submission" date="2022-11" db="UniProtKB">
        <authorList>
            <consortium name="WormBaseParasite"/>
        </authorList>
    </citation>
    <scope>IDENTIFICATION</scope>
</reference>
<feature type="transmembrane region" description="Helical" evidence="2">
    <location>
        <begin position="251"/>
        <end position="275"/>
    </location>
</feature>
<organism evidence="5 6">
    <name type="scientific">Plectus sambesii</name>
    <dbReference type="NCBI Taxonomy" id="2011161"/>
    <lineage>
        <taxon>Eukaryota</taxon>
        <taxon>Metazoa</taxon>
        <taxon>Ecdysozoa</taxon>
        <taxon>Nematoda</taxon>
        <taxon>Chromadorea</taxon>
        <taxon>Plectida</taxon>
        <taxon>Plectina</taxon>
        <taxon>Plectoidea</taxon>
        <taxon>Plectidae</taxon>
        <taxon>Plectus</taxon>
    </lineage>
</organism>
<dbReference type="InterPro" id="IPR036719">
    <property type="entry name" value="Neuro-gated_channel_TM_sf"/>
</dbReference>
<accession>A0A914W3A3</accession>
<dbReference type="GO" id="GO:0016020">
    <property type="term" value="C:membrane"/>
    <property type="evidence" value="ECO:0007669"/>
    <property type="project" value="UniProtKB-SubCell"/>
</dbReference>
<evidence type="ECO:0000256" key="1">
    <source>
        <dbReference type="ARBA" id="ARBA00004141"/>
    </source>
</evidence>
<evidence type="ECO:0000259" key="3">
    <source>
        <dbReference type="Pfam" id="PF02931"/>
    </source>
</evidence>
<dbReference type="InterPro" id="IPR036734">
    <property type="entry name" value="Neur_chan_lig-bd_sf"/>
</dbReference>
<keyword evidence="2" id="KW-0472">Membrane</keyword>
<keyword evidence="5" id="KW-1185">Reference proteome</keyword>
<keyword evidence="2" id="KW-1133">Transmembrane helix</keyword>
<dbReference type="GO" id="GO:0005230">
    <property type="term" value="F:extracellular ligand-gated monoatomic ion channel activity"/>
    <property type="evidence" value="ECO:0007669"/>
    <property type="project" value="InterPro"/>
</dbReference>
<dbReference type="InterPro" id="IPR006029">
    <property type="entry name" value="Neurotrans-gated_channel_TM"/>
</dbReference>
<proteinExistence type="predicted"/>
<dbReference type="Gene3D" id="1.20.58.390">
    <property type="entry name" value="Neurotransmitter-gated ion-channel transmembrane domain"/>
    <property type="match status" value="1"/>
</dbReference>
<dbReference type="Proteomes" id="UP000887566">
    <property type="component" value="Unplaced"/>
</dbReference>
<protein>
    <submittedName>
        <fullName evidence="6">Neurotransmitter-gated ion-channel ligand-binding domain-containing protein</fullName>
    </submittedName>
</protein>
<dbReference type="SUPFAM" id="SSF63712">
    <property type="entry name" value="Nicotinic receptor ligand binding domain-like"/>
    <property type="match status" value="1"/>
</dbReference>
<dbReference type="Pfam" id="PF02932">
    <property type="entry name" value="Neur_chan_memb"/>
    <property type="match status" value="1"/>
</dbReference>
<feature type="domain" description="Neurotransmitter-gated ion-channel transmembrane" evidence="4">
    <location>
        <begin position="83"/>
        <end position="267"/>
    </location>
</feature>
<dbReference type="SUPFAM" id="SSF90112">
    <property type="entry name" value="Neurotransmitter-gated ion-channel transmembrane pore"/>
    <property type="match status" value="1"/>
</dbReference>
<keyword evidence="2" id="KW-0812">Transmembrane</keyword>
<dbReference type="Pfam" id="PF02931">
    <property type="entry name" value="Neur_chan_LBD"/>
    <property type="match status" value="1"/>
</dbReference>
<dbReference type="InterPro" id="IPR006202">
    <property type="entry name" value="Neur_chan_lig-bd"/>
</dbReference>
<evidence type="ECO:0000259" key="4">
    <source>
        <dbReference type="Pfam" id="PF02932"/>
    </source>
</evidence>
<name>A0A914W3A3_9BILA</name>